<dbReference type="GO" id="GO:0016746">
    <property type="term" value="F:acyltransferase activity"/>
    <property type="evidence" value="ECO:0007669"/>
    <property type="project" value="UniProtKB-KW"/>
</dbReference>
<evidence type="ECO:0000313" key="4">
    <source>
        <dbReference type="EMBL" id="CAI0440979.1"/>
    </source>
</evidence>
<dbReference type="PANTHER" id="PTHR31623:SF110">
    <property type="entry name" value="VINORINE SYNTHASE-LIKE"/>
    <property type="match status" value="1"/>
</dbReference>
<dbReference type="InterPro" id="IPR023213">
    <property type="entry name" value="CAT-like_dom_sf"/>
</dbReference>
<protein>
    <submittedName>
        <fullName evidence="4">Uncharacterized protein</fullName>
    </submittedName>
</protein>
<reference evidence="4" key="1">
    <citation type="submission" date="2022-08" db="EMBL/GenBank/DDBJ databases">
        <authorList>
            <person name="Gutierrez-Valencia J."/>
        </authorList>
    </citation>
    <scope>NUCLEOTIDE SEQUENCE</scope>
</reference>
<evidence type="ECO:0000256" key="3">
    <source>
        <dbReference type="ARBA" id="ARBA00023315"/>
    </source>
</evidence>
<dbReference type="PANTHER" id="PTHR31623">
    <property type="entry name" value="F21J9.9"/>
    <property type="match status" value="1"/>
</dbReference>
<evidence type="ECO:0000256" key="1">
    <source>
        <dbReference type="ARBA" id="ARBA00009861"/>
    </source>
</evidence>
<name>A0AAV0M2K7_9ROSI</name>
<dbReference type="Gene3D" id="3.30.559.10">
    <property type="entry name" value="Chloramphenicol acetyltransferase-like domain"/>
    <property type="match status" value="3"/>
</dbReference>
<comment type="caution">
    <text evidence="4">The sequence shown here is derived from an EMBL/GenBank/DDBJ whole genome shotgun (WGS) entry which is preliminary data.</text>
</comment>
<dbReference type="Pfam" id="PF02458">
    <property type="entry name" value="Transferase"/>
    <property type="match status" value="2"/>
</dbReference>
<sequence>MFRQSATKLFSPLRRRTFPSYSFCSQVHDDLGIRSTGTSMVKPSSPTPRHLAEFKLSLIDNYVPPLYTAFIFFYPGGGGGGGGGEGVLGVLKSSLAQALTRFYPLAGRLSRSGGPDSIPIIRCDDEGVPFATAVAGPSSMDRLLSRPPEIDALHRFLPFRPCLVGTPAGLESAPQLAVKATVFPCGGVAVGVCFLHKIGDGYTISSFLKLWAALARGGGDEQEVGGGGAAYAHDRAAASLFPARHEDALPAARDFIYEGGEGAETERTTVARRFVFDREAVAKLKLGARSEWVPNPTRFEAVSGLLWKSAVSATATALALDGKAGSVPGGAPRFSDAAAGGAQREELDRGARRVLHAEAGSRRREGRVSRNEATRTEMLARAGRSGRSKVAYFVMSSTFGMDVYGVDFGWGKPAWVSLAELPDEMNNVVGLINGPDGAGVEAWIFMHERELSILEEDPEILAYAKNNPSVL</sequence>
<keyword evidence="5" id="KW-1185">Reference proteome</keyword>
<dbReference type="AlphaFoldDB" id="A0AAV0M2K7"/>
<dbReference type="EMBL" id="CAMGYJ010000007">
    <property type="protein sequence ID" value="CAI0440979.1"/>
    <property type="molecule type" value="Genomic_DNA"/>
</dbReference>
<keyword evidence="2" id="KW-0808">Transferase</keyword>
<proteinExistence type="inferred from homology"/>
<dbReference type="Proteomes" id="UP001154282">
    <property type="component" value="Unassembled WGS sequence"/>
</dbReference>
<comment type="similarity">
    <text evidence="1">Belongs to the plant acyltransferase family.</text>
</comment>
<gene>
    <name evidence="4" type="ORF">LITE_LOCUS26691</name>
</gene>
<evidence type="ECO:0000313" key="5">
    <source>
        <dbReference type="Proteomes" id="UP001154282"/>
    </source>
</evidence>
<keyword evidence="3" id="KW-0012">Acyltransferase</keyword>
<evidence type="ECO:0000256" key="2">
    <source>
        <dbReference type="ARBA" id="ARBA00022679"/>
    </source>
</evidence>
<organism evidence="4 5">
    <name type="scientific">Linum tenue</name>
    <dbReference type="NCBI Taxonomy" id="586396"/>
    <lineage>
        <taxon>Eukaryota</taxon>
        <taxon>Viridiplantae</taxon>
        <taxon>Streptophyta</taxon>
        <taxon>Embryophyta</taxon>
        <taxon>Tracheophyta</taxon>
        <taxon>Spermatophyta</taxon>
        <taxon>Magnoliopsida</taxon>
        <taxon>eudicotyledons</taxon>
        <taxon>Gunneridae</taxon>
        <taxon>Pentapetalae</taxon>
        <taxon>rosids</taxon>
        <taxon>fabids</taxon>
        <taxon>Malpighiales</taxon>
        <taxon>Linaceae</taxon>
        <taxon>Linum</taxon>
    </lineage>
</organism>
<accession>A0AAV0M2K7</accession>